<dbReference type="PANTHER" id="PTHR46658:SF1">
    <property type="entry name" value="CYS OR MET METABOLISM PYRIDOXAL-PHOSPHATE-DEPENDENT ENZYME"/>
    <property type="match status" value="1"/>
</dbReference>
<dbReference type="InterPro" id="IPR015424">
    <property type="entry name" value="PyrdxlP-dep_Trfase"/>
</dbReference>
<proteinExistence type="predicted"/>
<dbReference type="SUPFAM" id="SSF53383">
    <property type="entry name" value="PLP-dependent transferases"/>
    <property type="match status" value="1"/>
</dbReference>
<protein>
    <recommendedName>
        <fullName evidence="3">Aluminum resistance family protein</fullName>
    </recommendedName>
</protein>
<dbReference type="Gene3D" id="3.90.1150.60">
    <property type="entry name" value="Methioning gamme-lyase, C-terminal domain"/>
    <property type="match status" value="1"/>
</dbReference>
<dbReference type="AlphaFoldDB" id="A0A1B7LE79"/>
<evidence type="ECO:0000313" key="2">
    <source>
        <dbReference type="Proteomes" id="UP000078532"/>
    </source>
</evidence>
<accession>A0A1B7LE79</accession>
<dbReference type="InterPro" id="IPR015421">
    <property type="entry name" value="PyrdxlP-dep_Trfase_major"/>
</dbReference>
<evidence type="ECO:0000313" key="1">
    <source>
        <dbReference type="EMBL" id="OAT81390.1"/>
    </source>
</evidence>
<name>A0A1B7LE79_9FIRM</name>
<dbReference type="Pfam" id="PF06838">
    <property type="entry name" value="Met_gamma_lyase"/>
    <property type="match status" value="1"/>
</dbReference>
<dbReference type="Proteomes" id="UP000078532">
    <property type="component" value="Unassembled WGS sequence"/>
</dbReference>
<dbReference type="STRING" id="1838280.A6M21_10990"/>
<reference evidence="1 2" key="1">
    <citation type="submission" date="2016-04" db="EMBL/GenBank/DDBJ databases">
        <authorList>
            <person name="Evans L.H."/>
            <person name="Alamgir A."/>
            <person name="Owens N."/>
            <person name="Weber N.D."/>
            <person name="Virtaneva K."/>
            <person name="Barbian K."/>
            <person name="Babar A."/>
            <person name="Rosenke K."/>
        </authorList>
    </citation>
    <scope>NUCLEOTIDE SEQUENCE [LARGE SCALE GENOMIC DNA]</scope>
    <source>
        <strain evidence="1 2">LMa1</strain>
    </source>
</reference>
<comment type="caution">
    <text evidence="1">The sequence shown here is derived from an EMBL/GenBank/DDBJ whole genome shotgun (WGS) entry which is preliminary data.</text>
</comment>
<dbReference type="Gene3D" id="3.40.640.10">
    <property type="entry name" value="Type I PLP-dependent aspartate aminotransferase-like (Major domain)"/>
    <property type="match status" value="1"/>
</dbReference>
<gene>
    <name evidence="1" type="ORF">A6M21_10990</name>
</gene>
<evidence type="ECO:0008006" key="3">
    <source>
        <dbReference type="Google" id="ProtNLM"/>
    </source>
</evidence>
<dbReference type="PANTHER" id="PTHR46658">
    <property type="entry name" value="CYS OR MET METABOLISM PYRIDOXAL-PHOSPHATE-DEPENDENT ENZYME"/>
    <property type="match status" value="1"/>
</dbReference>
<sequence length="414" mass="44279">MRALIDLAALAGEVEQEVIPYYRTVDERALQNHARILAAFHEVRVSDYHLRGGTGYGYGDAGREALEAVYARVFGAESALVRGQIVSGTHAIALCLFGVLRPGDELLAVQGTPYDTLEEMIGLRGEAPGSLKEMGVIYRQVDLLPGGEIDPAGIAAALNPRTRMVMLQRSRGYSLRPSLDMKSMQRLIGLIRDKQPGAVIFVDNCYGEFVEEMEPSAAGADLVAGSLIKNPGGGLAPGGGYVAGRRRYVEMAANRWTAPGIGAEVGPAPDFQRLMFQGLFLAPHVVAEALKGAVFAARLFERLGFPVYPAAGEPRTDIIQAITLGSPRRLEAFCRAIQGASPVDAHVQPKPWDMPGYGDPVIMAAGTFVQGASIELSADAPVREPYVVYMQGGLSKEYVRLAVLEAARAVLSAG</sequence>
<dbReference type="EMBL" id="LYVF01000164">
    <property type="protein sequence ID" value="OAT81390.1"/>
    <property type="molecule type" value="Genomic_DNA"/>
</dbReference>
<dbReference type="InterPro" id="IPR009651">
    <property type="entry name" value="Met_g_lyase_put"/>
</dbReference>
<keyword evidence="2" id="KW-1185">Reference proteome</keyword>
<organism evidence="1 2">
    <name type="scientific">Desulfotomaculum copahuensis</name>
    <dbReference type="NCBI Taxonomy" id="1838280"/>
    <lineage>
        <taxon>Bacteria</taxon>
        <taxon>Bacillati</taxon>
        <taxon>Bacillota</taxon>
        <taxon>Clostridia</taxon>
        <taxon>Eubacteriales</taxon>
        <taxon>Desulfotomaculaceae</taxon>
        <taxon>Desulfotomaculum</taxon>
    </lineage>
</organism>